<dbReference type="InterPro" id="IPR027417">
    <property type="entry name" value="P-loop_NTPase"/>
</dbReference>
<protein>
    <submittedName>
        <fullName evidence="2">AAA family ATPase</fullName>
    </submittedName>
</protein>
<dbReference type="Pfam" id="PF01637">
    <property type="entry name" value="ATPase_2"/>
    <property type="match status" value="1"/>
</dbReference>
<accession>A0A844DYI2</accession>
<dbReference type="Gene3D" id="3.40.50.300">
    <property type="entry name" value="P-loop containing nucleotide triphosphate hydrolases"/>
    <property type="match status" value="1"/>
</dbReference>
<dbReference type="GO" id="GO:0005524">
    <property type="term" value="F:ATP binding"/>
    <property type="evidence" value="ECO:0007669"/>
    <property type="project" value="InterPro"/>
</dbReference>
<comment type="caution">
    <text evidence="2">The sequence shown here is derived from an EMBL/GenBank/DDBJ whole genome shotgun (WGS) entry which is preliminary data.</text>
</comment>
<organism evidence="2 3">
    <name type="scientific">Eubacterium ramulus</name>
    <dbReference type="NCBI Taxonomy" id="39490"/>
    <lineage>
        <taxon>Bacteria</taxon>
        <taxon>Bacillati</taxon>
        <taxon>Bacillota</taxon>
        <taxon>Clostridia</taxon>
        <taxon>Eubacteriales</taxon>
        <taxon>Eubacteriaceae</taxon>
        <taxon>Eubacterium</taxon>
    </lineage>
</organism>
<evidence type="ECO:0000313" key="2">
    <source>
        <dbReference type="EMBL" id="MSD15525.1"/>
    </source>
</evidence>
<evidence type="ECO:0000259" key="1">
    <source>
        <dbReference type="Pfam" id="PF01637"/>
    </source>
</evidence>
<dbReference type="PANTHER" id="PTHR34704:SF1">
    <property type="entry name" value="ATPASE"/>
    <property type="match status" value="1"/>
</dbReference>
<dbReference type="AlphaFoldDB" id="A0A844DYI2"/>
<sequence>MSIDRRFWRSYMIGRKQEVKELNRLYNRNKAELVAIYGRRRVGKTYLVDETFEGKITFRHAGLSPADENSKGLLRLQLDHFYNSLNVQGMEKCEKPKNWLDAFVLLEKFLQNRDDGSRQVIFLDELPWLDTPKSGFIRAFEAFWNTWGCHRKNLMVIVCGSANSWIQDKLLNNHGGLYNRVTYEIKLSPFNLKECEELYKSNNVNMSRYDIAQSYMIFGGIPYYMGYVNPEMSLAQNVDKLFFGKNAVLRDEYHRLFASVFVNPDMVKNIVQLLYTRNAGFTRKEIVEKLEITDGGRLSSNLNALISSDFIMKYVPFGYGKREKHYKLVDPFCIFYLHFIWKQKKISEKFWQQNTTSAPVSIWRGFAFENVCFNHIEQIKRSLGISGVITETSAWSKKEDDTEGAQIDLLICRNDNVINMCEIKYYSGEFRVTKSYYEKILRRQAILAERISPKFAIHSTLITTFGLNYNEYSSAFSNVIVLDDLFDNV</sequence>
<dbReference type="InterPro" id="IPR011579">
    <property type="entry name" value="ATPase_dom"/>
</dbReference>
<dbReference type="Proteomes" id="UP000431304">
    <property type="component" value="Unassembled WGS sequence"/>
</dbReference>
<proteinExistence type="predicted"/>
<dbReference type="EMBL" id="WKRA01000006">
    <property type="protein sequence ID" value="MSD15525.1"/>
    <property type="molecule type" value="Genomic_DNA"/>
</dbReference>
<gene>
    <name evidence="2" type="ORF">GKE72_05465</name>
</gene>
<name>A0A844DYI2_EUBRA</name>
<reference evidence="2 3" key="1">
    <citation type="journal article" date="2019" name="Nat. Med.">
        <title>A library of human gut bacterial isolates paired with longitudinal multiomics data enables mechanistic microbiome research.</title>
        <authorList>
            <person name="Poyet M."/>
            <person name="Groussin M."/>
            <person name="Gibbons S.M."/>
            <person name="Avila-Pacheco J."/>
            <person name="Jiang X."/>
            <person name="Kearney S.M."/>
            <person name="Perrotta A.R."/>
            <person name="Berdy B."/>
            <person name="Zhao S."/>
            <person name="Lieberman T.D."/>
            <person name="Swanson P.K."/>
            <person name="Smith M."/>
            <person name="Roesemann S."/>
            <person name="Alexander J.E."/>
            <person name="Rich S.A."/>
            <person name="Livny J."/>
            <person name="Vlamakis H."/>
            <person name="Clish C."/>
            <person name="Bullock K."/>
            <person name="Deik A."/>
            <person name="Scott J."/>
            <person name="Pierce K.A."/>
            <person name="Xavier R.J."/>
            <person name="Alm E.J."/>
        </authorList>
    </citation>
    <scope>NUCLEOTIDE SEQUENCE [LARGE SCALE GENOMIC DNA]</scope>
    <source>
        <strain evidence="2 3">BIOML-A3</strain>
    </source>
</reference>
<dbReference type="PANTHER" id="PTHR34704">
    <property type="entry name" value="ATPASE"/>
    <property type="match status" value="1"/>
</dbReference>
<dbReference type="SUPFAM" id="SSF52540">
    <property type="entry name" value="P-loop containing nucleoside triphosphate hydrolases"/>
    <property type="match status" value="1"/>
</dbReference>
<evidence type="ECO:0000313" key="3">
    <source>
        <dbReference type="Proteomes" id="UP000431304"/>
    </source>
</evidence>
<feature type="domain" description="ATPase" evidence="1">
    <location>
        <begin position="15"/>
        <end position="227"/>
    </location>
</feature>